<name>A0A8C6SIF8_9GOBI</name>
<evidence type="ECO:0000256" key="12">
    <source>
        <dbReference type="SAM" id="SignalP"/>
    </source>
</evidence>
<keyword evidence="5" id="KW-1133">Transmembrane helix</keyword>
<dbReference type="InterPro" id="IPR013106">
    <property type="entry name" value="Ig_V-set"/>
</dbReference>
<keyword evidence="7" id="KW-1015">Disulfide bond</keyword>
<keyword evidence="4 12" id="KW-0732">Signal</keyword>
<dbReference type="GO" id="GO:0009897">
    <property type="term" value="C:external side of plasma membrane"/>
    <property type="evidence" value="ECO:0007669"/>
    <property type="project" value="TreeGrafter"/>
</dbReference>
<feature type="signal peptide" evidence="12">
    <location>
        <begin position="1"/>
        <end position="23"/>
    </location>
</feature>
<dbReference type="InterPro" id="IPR013783">
    <property type="entry name" value="Ig-like_fold"/>
</dbReference>
<keyword evidence="3" id="KW-0812">Transmembrane</keyword>
<feature type="chain" id="PRO_5034616301" description="Immunoglobulin V-set domain-containing protein" evidence="12">
    <location>
        <begin position="24"/>
        <end position="334"/>
    </location>
</feature>
<dbReference type="Gene3D" id="2.60.40.10">
    <property type="entry name" value="Immunoglobulins"/>
    <property type="match status" value="2"/>
</dbReference>
<feature type="region of interest" description="Disordered" evidence="11">
    <location>
        <begin position="123"/>
        <end position="155"/>
    </location>
</feature>
<dbReference type="GO" id="GO:0042130">
    <property type="term" value="P:negative regulation of T cell proliferation"/>
    <property type="evidence" value="ECO:0007669"/>
    <property type="project" value="TreeGrafter"/>
</dbReference>
<evidence type="ECO:0000256" key="6">
    <source>
        <dbReference type="ARBA" id="ARBA00023136"/>
    </source>
</evidence>
<evidence type="ECO:0000256" key="2">
    <source>
        <dbReference type="ARBA" id="ARBA00022475"/>
    </source>
</evidence>
<evidence type="ECO:0000256" key="11">
    <source>
        <dbReference type="SAM" id="MobiDB-lite"/>
    </source>
</evidence>
<evidence type="ECO:0000259" key="13">
    <source>
        <dbReference type="Pfam" id="PF07686"/>
    </source>
</evidence>
<evidence type="ECO:0000256" key="1">
    <source>
        <dbReference type="ARBA" id="ARBA00004251"/>
    </source>
</evidence>
<evidence type="ECO:0000256" key="9">
    <source>
        <dbReference type="ARBA" id="ARBA00023180"/>
    </source>
</evidence>
<dbReference type="Pfam" id="PF07686">
    <property type="entry name" value="V-set"/>
    <property type="match status" value="1"/>
</dbReference>
<evidence type="ECO:0000313" key="15">
    <source>
        <dbReference type="Proteomes" id="UP000694523"/>
    </source>
</evidence>
<dbReference type="Proteomes" id="UP000694523">
    <property type="component" value="Unplaced"/>
</dbReference>
<evidence type="ECO:0000313" key="14">
    <source>
        <dbReference type="Ensembl" id="ENSNMLP00000007119.1"/>
    </source>
</evidence>
<accession>A0A8C6SIF8</accession>
<dbReference type="GO" id="GO:0006955">
    <property type="term" value="P:immune response"/>
    <property type="evidence" value="ECO:0007669"/>
    <property type="project" value="TreeGrafter"/>
</dbReference>
<keyword evidence="8" id="KW-0675">Receptor</keyword>
<keyword evidence="6" id="KW-0472">Membrane</keyword>
<reference evidence="14" key="2">
    <citation type="submission" date="2025-09" db="UniProtKB">
        <authorList>
            <consortium name="Ensembl"/>
        </authorList>
    </citation>
    <scope>IDENTIFICATION</scope>
</reference>
<dbReference type="PANTHER" id="PTHR25466:SF14">
    <property type="entry name" value="BUTYROPHILIN SUBFAMILY 2 MEMBER A2-LIKE-RELATED"/>
    <property type="match status" value="1"/>
</dbReference>
<evidence type="ECO:0000256" key="10">
    <source>
        <dbReference type="ARBA" id="ARBA00023319"/>
    </source>
</evidence>
<feature type="domain" description="Immunoglobulin V-set" evidence="13">
    <location>
        <begin position="23"/>
        <end position="106"/>
    </location>
</feature>
<dbReference type="GO" id="GO:0007166">
    <property type="term" value="P:cell surface receptor signaling pathway"/>
    <property type="evidence" value="ECO:0007669"/>
    <property type="project" value="TreeGrafter"/>
</dbReference>
<dbReference type="GO" id="GO:0042102">
    <property type="term" value="P:positive regulation of T cell proliferation"/>
    <property type="evidence" value="ECO:0007669"/>
    <property type="project" value="TreeGrafter"/>
</dbReference>
<dbReference type="AlphaFoldDB" id="A0A8C6SIF8"/>
<dbReference type="PANTHER" id="PTHR25466">
    <property type="entry name" value="T-LYMPHOCYTE ACTIVATION ANTIGEN"/>
    <property type="match status" value="1"/>
</dbReference>
<dbReference type="GO" id="GO:0031295">
    <property type="term" value="P:T cell costimulation"/>
    <property type="evidence" value="ECO:0007669"/>
    <property type="project" value="TreeGrafter"/>
</dbReference>
<sequence length="334" mass="37016">MLCLIQFTPVMSLKLSSLSLVAAEVSCAVGTDCLLPCRFLFASSVSIHWRKIPGEIQVHSYYDDGDQLRRQDPDYTDRTDLPGVIRRGEASLRIKKVKVQDEGRYIWGSDPGRKMAERYGLPGVDDDGQHLPPEPGPGGGITGPDARRCDGQSPGGGGLVCHSEGVYPEPAVTWIAGLSVNQGRTTVHQREDQLYDIHSSVTLQSAFTVFSLQRLALVLHSFAWPARHSSFLFKRRTVWAAARSQSFHDLTHIGPITQQDAEAVTCHHHALFQNIKDGGQYTVFFGSFVCFKSFGKYEIPKTGARNSVRSVPRKKGRFWKGFLPLVTATYLALL</sequence>
<dbReference type="SUPFAM" id="SSF48726">
    <property type="entry name" value="Immunoglobulin"/>
    <property type="match status" value="1"/>
</dbReference>
<keyword evidence="10" id="KW-0393">Immunoglobulin domain</keyword>
<dbReference type="InterPro" id="IPR036179">
    <property type="entry name" value="Ig-like_dom_sf"/>
</dbReference>
<proteinExistence type="predicted"/>
<evidence type="ECO:0000256" key="7">
    <source>
        <dbReference type="ARBA" id="ARBA00023157"/>
    </source>
</evidence>
<comment type="subcellular location">
    <subcellularLocation>
        <location evidence="1">Cell membrane</location>
        <topology evidence="1">Single-pass type I membrane protein</topology>
    </subcellularLocation>
</comment>
<keyword evidence="15" id="KW-1185">Reference proteome</keyword>
<keyword evidence="9" id="KW-0325">Glycoprotein</keyword>
<protein>
    <recommendedName>
        <fullName evidence="13">Immunoglobulin V-set domain-containing protein</fullName>
    </recommendedName>
</protein>
<dbReference type="InterPro" id="IPR051713">
    <property type="entry name" value="T-cell_Activation_Regulation"/>
</dbReference>
<evidence type="ECO:0000256" key="8">
    <source>
        <dbReference type="ARBA" id="ARBA00023170"/>
    </source>
</evidence>
<evidence type="ECO:0000256" key="5">
    <source>
        <dbReference type="ARBA" id="ARBA00022989"/>
    </source>
</evidence>
<dbReference type="Ensembl" id="ENSNMLT00000008112.1">
    <property type="protein sequence ID" value="ENSNMLP00000007119.1"/>
    <property type="gene ID" value="ENSNMLG00000005132.1"/>
</dbReference>
<reference evidence="14" key="1">
    <citation type="submission" date="2025-08" db="UniProtKB">
        <authorList>
            <consortium name="Ensembl"/>
        </authorList>
    </citation>
    <scope>IDENTIFICATION</scope>
</reference>
<organism evidence="14 15">
    <name type="scientific">Neogobius melanostomus</name>
    <name type="common">round goby</name>
    <dbReference type="NCBI Taxonomy" id="47308"/>
    <lineage>
        <taxon>Eukaryota</taxon>
        <taxon>Metazoa</taxon>
        <taxon>Chordata</taxon>
        <taxon>Craniata</taxon>
        <taxon>Vertebrata</taxon>
        <taxon>Euteleostomi</taxon>
        <taxon>Actinopterygii</taxon>
        <taxon>Neopterygii</taxon>
        <taxon>Teleostei</taxon>
        <taxon>Neoteleostei</taxon>
        <taxon>Acanthomorphata</taxon>
        <taxon>Gobiaria</taxon>
        <taxon>Gobiiformes</taxon>
        <taxon>Gobioidei</taxon>
        <taxon>Gobiidae</taxon>
        <taxon>Benthophilinae</taxon>
        <taxon>Neogobiini</taxon>
        <taxon>Neogobius</taxon>
    </lineage>
</organism>
<keyword evidence="2" id="KW-1003">Cell membrane</keyword>
<dbReference type="GO" id="GO:0071222">
    <property type="term" value="P:cellular response to lipopolysaccharide"/>
    <property type="evidence" value="ECO:0007669"/>
    <property type="project" value="TreeGrafter"/>
</dbReference>
<evidence type="ECO:0000256" key="4">
    <source>
        <dbReference type="ARBA" id="ARBA00022729"/>
    </source>
</evidence>
<evidence type="ECO:0000256" key="3">
    <source>
        <dbReference type="ARBA" id="ARBA00022692"/>
    </source>
</evidence>